<reference evidence="1 2" key="1">
    <citation type="submission" date="2016-10" db="EMBL/GenBank/DDBJ databases">
        <authorList>
            <person name="de Groot N.N."/>
        </authorList>
    </citation>
    <scope>NUCLEOTIDE SEQUENCE [LARGE SCALE GENOMIC DNA]</scope>
    <source>
        <strain evidence="1 2">SLAS-1</strain>
    </source>
</reference>
<dbReference type="EMBL" id="FNGO01000031">
    <property type="protein sequence ID" value="SDM38474.1"/>
    <property type="molecule type" value="Genomic_DNA"/>
</dbReference>
<gene>
    <name evidence="1" type="ORF">SAMN04488692_1311</name>
</gene>
<dbReference type="Proteomes" id="UP000199476">
    <property type="component" value="Unassembled WGS sequence"/>
</dbReference>
<evidence type="ECO:0000313" key="2">
    <source>
        <dbReference type="Proteomes" id="UP000199476"/>
    </source>
</evidence>
<proteinExistence type="predicted"/>
<feature type="non-terminal residue" evidence="1">
    <location>
        <position position="27"/>
    </location>
</feature>
<name>A0A1G9SSY7_9FIRM</name>
<sequence>MFAGKKALFISLLVISAVLISGGITEA</sequence>
<dbReference type="AlphaFoldDB" id="A0A1G9SSY7"/>
<accession>A0A1G9SSY7</accession>
<organism evidence="1 2">
    <name type="scientific">Halarsenatibacter silvermanii</name>
    <dbReference type="NCBI Taxonomy" id="321763"/>
    <lineage>
        <taxon>Bacteria</taxon>
        <taxon>Bacillati</taxon>
        <taxon>Bacillota</taxon>
        <taxon>Clostridia</taxon>
        <taxon>Halanaerobiales</taxon>
        <taxon>Halarsenatibacteraceae</taxon>
        <taxon>Halarsenatibacter</taxon>
    </lineage>
</organism>
<keyword evidence="2" id="KW-1185">Reference proteome</keyword>
<protein>
    <submittedName>
        <fullName evidence="1">Uncharacterized protein</fullName>
    </submittedName>
</protein>
<evidence type="ECO:0000313" key="1">
    <source>
        <dbReference type="EMBL" id="SDM38474.1"/>
    </source>
</evidence>